<evidence type="ECO:0000256" key="5">
    <source>
        <dbReference type="ARBA" id="ARBA00022741"/>
    </source>
</evidence>
<dbReference type="GO" id="GO:0006529">
    <property type="term" value="P:asparagine biosynthetic process"/>
    <property type="evidence" value="ECO:0007669"/>
    <property type="project" value="UniProtKB-KW"/>
</dbReference>
<evidence type="ECO:0000256" key="6">
    <source>
        <dbReference type="ARBA" id="ARBA00022840"/>
    </source>
</evidence>
<dbReference type="EC" id="6.3.5.4" evidence="2"/>
<feature type="binding site" evidence="12">
    <location>
        <position position="93"/>
    </location>
    <ligand>
        <name>L-glutamine</name>
        <dbReference type="ChEBI" id="CHEBI:58359"/>
    </ligand>
</feature>
<evidence type="ECO:0000256" key="10">
    <source>
        <dbReference type="ARBA" id="ARBA00048741"/>
    </source>
</evidence>
<organism evidence="15 16">
    <name type="scientific">Candidatus Raymondbacteria bacterium RIFOXYD12_FULL_49_13</name>
    <dbReference type="NCBI Taxonomy" id="1817890"/>
    <lineage>
        <taxon>Bacteria</taxon>
        <taxon>Raymondiibacteriota</taxon>
    </lineage>
</organism>
<dbReference type="EMBL" id="MFYX01000089">
    <property type="protein sequence ID" value="OGK03478.1"/>
    <property type="molecule type" value="Genomic_DNA"/>
</dbReference>
<name>A0A1F7FA49_UNCRA</name>
<dbReference type="InterPro" id="IPR014729">
    <property type="entry name" value="Rossmann-like_a/b/a_fold"/>
</dbReference>
<evidence type="ECO:0000256" key="13">
    <source>
        <dbReference type="PIRSR" id="PIRSR001589-3"/>
    </source>
</evidence>
<dbReference type="CDD" id="cd01991">
    <property type="entry name" value="Asn_synthase_B_C"/>
    <property type="match status" value="1"/>
</dbReference>
<gene>
    <name evidence="15" type="ORF">A2519_15700</name>
</gene>
<comment type="caution">
    <text evidence="15">The sequence shown here is derived from an EMBL/GenBank/DDBJ whole genome shotgun (WGS) entry which is preliminary data.</text>
</comment>
<dbReference type="CDD" id="cd00712">
    <property type="entry name" value="AsnB"/>
    <property type="match status" value="1"/>
</dbReference>
<keyword evidence="6 12" id="KW-0067">ATP-binding</keyword>
<dbReference type="NCBIfam" id="TIGR01536">
    <property type="entry name" value="asn_synth_AEB"/>
    <property type="match status" value="1"/>
</dbReference>
<comment type="similarity">
    <text evidence="1">Belongs to the asparagine synthetase family.</text>
</comment>
<feature type="binding site" evidence="12">
    <location>
        <begin position="321"/>
        <end position="322"/>
    </location>
    <ligand>
        <name>ATP</name>
        <dbReference type="ChEBI" id="CHEBI:30616"/>
    </ligand>
</feature>
<evidence type="ECO:0000256" key="4">
    <source>
        <dbReference type="ARBA" id="ARBA00022605"/>
    </source>
</evidence>
<comment type="pathway">
    <text evidence="9">Amino-acid biosynthesis.</text>
</comment>
<dbReference type="GO" id="GO:0005829">
    <property type="term" value="C:cytosol"/>
    <property type="evidence" value="ECO:0007669"/>
    <property type="project" value="TreeGrafter"/>
</dbReference>
<keyword evidence="4 11" id="KW-0028">Amino-acid biosynthesis</keyword>
<protein>
    <recommendedName>
        <fullName evidence="2">asparagine synthase (glutamine-hydrolyzing)</fullName>
        <ecNumber evidence="2">6.3.5.4</ecNumber>
    </recommendedName>
</protein>
<dbReference type="PROSITE" id="PS51278">
    <property type="entry name" value="GATASE_TYPE_2"/>
    <property type="match status" value="1"/>
</dbReference>
<evidence type="ECO:0000256" key="9">
    <source>
        <dbReference type="ARBA" id="ARBA00029440"/>
    </source>
</evidence>
<dbReference type="PIRSF" id="PIRSF001589">
    <property type="entry name" value="Asn_synthetase_glu-h"/>
    <property type="match status" value="1"/>
</dbReference>
<feature type="site" description="Important for beta-aspartyl-AMP intermediate formation" evidence="13">
    <location>
        <position position="323"/>
    </location>
</feature>
<keyword evidence="7 11" id="KW-0061">Asparagine biosynthesis</keyword>
<evidence type="ECO:0000256" key="8">
    <source>
        <dbReference type="ARBA" id="ARBA00022962"/>
    </source>
</evidence>
<dbReference type="InterPro" id="IPR006426">
    <property type="entry name" value="Asn_synth_AEB"/>
</dbReference>
<feature type="domain" description="Glutamine amidotransferase type-2" evidence="14">
    <location>
        <begin position="2"/>
        <end position="177"/>
    </location>
</feature>
<evidence type="ECO:0000256" key="2">
    <source>
        <dbReference type="ARBA" id="ARBA00012737"/>
    </source>
</evidence>
<dbReference type="InterPro" id="IPR050795">
    <property type="entry name" value="Asn_Synthetase"/>
</dbReference>
<evidence type="ECO:0000256" key="12">
    <source>
        <dbReference type="PIRSR" id="PIRSR001589-2"/>
    </source>
</evidence>
<dbReference type="Pfam" id="PF00733">
    <property type="entry name" value="Asn_synthase"/>
    <property type="match status" value="1"/>
</dbReference>
<dbReference type="PANTHER" id="PTHR11772">
    <property type="entry name" value="ASPARAGINE SYNTHETASE"/>
    <property type="match status" value="1"/>
</dbReference>
<dbReference type="NCBIfam" id="NF006949">
    <property type="entry name" value="PRK09431.1"/>
    <property type="match status" value="1"/>
</dbReference>
<dbReference type="Pfam" id="PF13537">
    <property type="entry name" value="GATase_7"/>
    <property type="match status" value="1"/>
</dbReference>
<keyword evidence="8 11" id="KW-0315">Glutamine amidotransferase</keyword>
<evidence type="ECO:0000256" key="7">
    <source>
        <dbReference type="ARBA" id="ARBA00022888"/>
    </source>
</evidence>
<feature type="active site" description="For GATase activity" evidence="11">
    <location>
        <position position="2"/>
    </location>
</feature>
<dbReference type="InterPro" id="IPR029055">
    <property type="entry name" value="Ntn_hydrolases_N"/>
</dbReference>
<evidence type="ECO:0000256" key="11">
    <source>
        <dbReference type="PIRSR" id="PIRSR001589-1"/>
    </source>
</evidence>
<evidence type="ECO:0000313" key="16">
    <source>
        <dbReference type="Proteomes" id="UP000179243"/>
    </source>
</evidence>
<sequence length="492" mass="54673">MCGIAGIMKQGCSATVSAMVDSMGHRGPDARGICDTTTSTLGHTRLSIIDVAGGAQPMADPVNQSCIAFNGEIYNFPKLRDDLGAETFTTHSDTEVILRLFRNHGINHVRNLDGMFAYAIVKDTEVMLSRDPLGIKPLYTGMHKDALVFASEIKALLPLCDRIEEFPAGHTYSSAKGWECYYHLDAKEETVRDAEIAAAGIRTLLETAVRKRLLADVPVGVFLSGGLDSSLISALARLHKDPLDSFSVGTEKSPDRMFALHVAHFLGTRHHEYIYTIDEAVTALPEVIYHLESFDCSLVRSAIPNFFLARLASDHVKVALSGEGADELFCGYDYLKTLDRAHLQTELLNITRALHNTNLQRCDRMSMAHSLEVRVPFLDTAMVDFAFRIPVNLKLPLPANTEKWILRKAGEGLLPKKIVWRKKIKFATGAGLEDALAHHAETLITDSDFSRERNVGEGIVLRSKEELLYYRIFCERFPAQKFSHLIGRSRSV</sequence>
<dbReference type="Gene3D" id="3.60.20.10">
    <property type="entry name" value="Glutamine Phosphoribosylpyrophosphate, subunit 1, domain 1"/>
    <property type="match status" value="1"/>
</dbReference>
<dbReference type="GO" id="GO:0005524">
    <property type="term" value="F:ATP binding"/>
    <property type="evidence" value="ECO:0007669"/>
    <property type="project" value="UniProtKB-KW"/>
</dbReference>
<keyword evidence="3" id="KW-0436">Ligase</keyword>
<evidence type="ECO:0000259" key="14">
    <source>
        <dbReference type="PROSITE" id="PS51278"/>
    </source>
</evidence>
<dbReference type="GO" id="GO:0004066">
    <property type="term" value="F:asparagine synthase (glutamine-hydrolyzing) activity"/>
    <property type="evidence" value="ECO:0007669"/>
    <property type="project" value="UniProtKB-EC"/>
</dbReference>
<dbReference type="InterPro" id="IPR017932">
    <property type="entry name" value="GATase_2_dom"/>
</dbReference>
<dbReference type="InterPro" id="IPR001962">
    <property type="entry name" value="Asn_synthase"/>
</dbReference>
<keyword evidence="5 12" id="KW-0547">Nucleotide-binding</keyword>
<proteinExistence type="inferred from homology"/>
<evidence type="ECO:0000313" key="15">
    <source>
        <dbReference type="EMBL" id="OGK03478.1"/>
    </source>
</evidence>
<dbReference type="InterPro" id="IPR033738">
    <property type="entry name" value="AsnB_N"/>
</dbReference>
<dbReference type="Gene3D" id="3.40.50.620">
    <property type="entry name" value="HUPs"/>
    <property type="match status" value="1"/>
</dbReference>
<reference evidence="15 16" key="1">
    <citation type="journal article" date="2016" name="Nat. Commun.">
        <title>Thousands of microbial genomes shed light on interconnected biogeochemical processes in an aquifer system.</title>
        <authorList>
            <person name="Anantharaman K."/>
            <person name="Brown C.T."/>
            <person name="Hug L.A."/>
            <person name="Sharon I."/>
            <person name="Castelle C.J."/>
            <person name="Probst A.J."/>
            <person name="Thomas B.C."/>
            <person name="Singh A."/>
            <person name="Wilkins M.J."/>
            <person name="Karaoz U."/>
            <person name="Brodie E.L."/>
            <person name="Williams K.H."/>
            <person name="Hubbard S.S."/>
            <person name="Banfield J.F."/>
        </authorList>
    </citation>
    <scope>NUCLEOTIDE SEQUENCE [LARGE SCALE GENOMIC DNA]</scope>
</reference>
<feature type="binding site" evidence="12">
    <location>
        <position position="248"/>
    </location>
    <ligand>
        <name>ATP</name>
        <dbReference type="ChEBI" id="CHEBI:30616"/>
    </ligand>
</feature>
<evidence type="ECO:0000256" key="1">
    <source>
        <dbReference type="ARBA" id="ARBA00005752"/>
    </source>
</evidence>
<dbReference type="SUPFAM" id="SSF52402">
    <property type="entry name" value="Adenine nucleotide alpha hydrolases-like"/>
    <property type="match status" value="1"/>
</dbReference>
<comment type="catalytic activity">
    <reaction evidence="10">
        <text>L-aspartate + L-glutamine + ATP + H2O = L-asparagine + L-glutamate + AMP + diphosphate + H(+)</text>
        <dbReference type="Rhea" id="RHEA:12228"/>
        <dbReference type="ChEBI" id="CHEBI:15377"/>
        <dbReference type="ChEBI" id="CHEBI:15378"/>
        <dbReference type="ChEBI" id="CHEBI:29985"/>
        <dbReference type="ChEBI" id="CHEBI:29991"/>
        <dbReference type="ChEBI" id="CHEBI:30616"/>
        <dbReference type="ChEBI" id="CHEBI:33019"/>
        <dbReference type="ChEBI" id="CHEBI:58048"/>
        <dbReference type="ChEBI" id="CHEBI:58359"/>
        <dbReference type="ChEBI" id="CHEBI:456215"/>
        <dbReference type="EC" id="6.3.5.4"/>
    </reaction>
</comment>
<dbReference type="PANTHER" id="PTHR11772:SF2">
    <property type="entry name" value="ASPARAGINE SYNTHETASE [GLUTAMINE-HYDROLYZING]"/>
    <property type="match status" value="1"/>
</dbReference>
<dbReference type="Proteomes" id="UP000179243">
    <property type="component" value="Unassembled WGS sequence"/>
</dbReference>
<evidence type="ECO:0000256" key="3">
    <source>
        <dbReference type="ARBA" id="ARBA00022598"/>
    </source>
</evidence>
<dbReference type="AlphaFoldDB" id="A0A1F7FA49"/>
<accession>A0A1F7FA49</accession>
<dbReference type="SUPFAM" id="SSF56235">
    <property type="entry name" value="N-terminal nucleophile aminohydrolases (Ntn hydrolases)"/>
    <property type="match status" value="1"/>
</dbReference>